<dbReference type="PANTHER" id="PTHR30006:SF2">
    <property type="entry name" value="ABC TRANSPORTER SUBSTRATE-BINDING PROTEIN"/>
    <property type="match status" value="1"/>
</dbReference>
<keyword evidence="1" id="KW-0732">Signal</keyword>
<protein>
    <recommendedName>
        <fullName evidence="4">ABC-type Fe3+ transport system periplasmic component-like protein</fullName>
    </recommendedName>
</protein>
<evidence type="ECO:0000313" key="2">
    <source>
        <dbReference type="EMBL" id="ABS56883.1"/>
    </source>
</evidence>
<gene>
    <name evidence="2" type="ordered locus">Mboo_2369</name>
</gene>
<dbReference type="OrthoDB" id="131417at2157"/>
<proteinExistence type="predicted"/>
<evidence type="ECO:0000313" key="3">
    <source>
        <dbReference type="Proteomes" id="UP000002408"/>
    </source>
</evidence>
<dbReference type="Pfam" id="PF13343">
    <property type="entry name" value="SBP_bac_6"/>
    <property type="match status" value="1"/>
</dbReference>
<evidence type="ECO:0008006" key="4">
    <source>
        <dbReference type="Google" id="ProtNLM"/>
    </source>
</evidence>
<dbReference type="STRING" id="456442.Mboo_2369"/>
<accession>A7IAX2</accession>
<dbReference type="eggNOG" id="arCOG03984">
    <property type="taxonomic scope" value="Archaea"/>
</dbReference>
<sequence>MDENPEDPIYIIPDHSIRSVLNRYPELEHLFESYGLAELKDAPSRSKNAVYLTLADALCDKKIDCIGFIALAKEHVVAYRTPKNKTLAARSYNQRDLQFLGLMPCPVKIPFDSAFAQFISRKWRGNPPFSYLIESNANNQLAYYNHIPAFKNLSDMPDIVISPGLNGYYHRFFFDHFRKKKYFSDVMEHADIPYDNFDLRDPDGYYSMLGANIDVMVVDNTRIGDRKIPERWTDLLLPEFQESVAIRGQDGFFCETVLLTLYKETGLSGVRTLARSIASAVHPAQMVKNAGSKAGGAAVSIMPLFFANLAKKTKDVTIVWPDDGAIVSPVTMIVKRKHREDLDPLISYLAGKETGSLLSGVHFPSMAAGAAPCVPRDAAFNWIGWDYIREHDIGEETEMLGREFAAIYNGKSP</sequence>
<dbReference type="RefSeq" id="WP_012107945.1">
    <property type="nucleotide sequence ID" value="NC_009712.1"/>
</dbReference>
<dbReference type="Proteomes" id="UP000002408">
    <property type="component" value="Chromosome"/>
</dbReference>
<evidence type="ECO:0000256" key="1">
    <source>
        <dbReference type="ARBA" id="ARBA00022729"/>
    </source>
</evidence>
<dbReference type="PANTHER" id="PTHR30006">
    <property type="entry name" value="THIAMINE-BINDING PERIPLASMIC PROTEIN-RELATED"/>
    <property type="match status" value="1"/>
</dbReference>
<dbReference type="GeneID" id="5411645"/>
<reference evidence="3" key="1">
    <citation type="journal article" date="2015" name="Microbiology">
        <title>Genome of Methanoregula boonei 6A8 reveals adaptations to oligotrophic peatland environments.</title>
        <authorList>
            <person name="Braeuer S."/>
            <person name="Cadillo-Quiroz H."/>
            <person name="Kyrpides N."/>
            <person name="Woyke T."/>
            <person name="Goodwin L."/>
            <person name="Detter C."/>
            <person name="Podell S."/>
            <person name="Yavitt J.B."/>
            <person name="Zinder S.H."/>
        </authorList>
    </citation>
    <scope>NUCLEOTIDE SEQUENCE [LARGE SCALE GENOMIC DNA]</scope>
    <source>
        <strain evidence="3">DSM 21154 / JCM 14090 / 6A8</strain>
    </source>
</reference>
<keyword evidence="3" id="KW-1185">Reference proteome</keyword>
<name>A7IAX2_METB6</name>
<dbReference type="SUPFAM" id="SSF53850">
    <property type="entry name" value="Periplasmic binding protein-like II"/>
    <property type="match status" value="1"/>
</dbReference>
<dbReference type="HOGENOM" id="CLU_055408_0_0_2"/>
<organism evidence="2 3">
    <name type="scientific">Methanoregula boonei (strain DSM 21154 / JCM 14090 / 6A8)</name>
    <dbReference type="NCBI Taxonomy" id="456442"/>
    <lineage>
        <taxon>Archaea</taxon>
        <taxon>Methanobacteriati</taxon>
        <taxon>Methanobacteriota</taxon>
        <taxon>Stenosarchaea group</taxon>
        <taxon>Methanomicrobia</taxon>
        <taxon>Methanomicrobiales</taxon>
        <taxon>Methanoregulaceae</taxon>
        <taxon>Methanoregula</taxon>
    </lineage>
</organism>
<dbReference type="AlphaFoldDB" id="A7IAX2"/>
<dbReference type="Gene3D" id="3.40.190.10">
    <property type="entry name" value="Periplasmic binding protein-like II"/>
    <property type="match status" value="2"/>
</dbReference>
<dbReference type="EMBL" id="CP000780">
    <property type="protein sequence ID" value="ABS56883.1"/>
    <property type="molecule type" value="Genomic_DNA"/>
</dbReference>
<dbReference type="KEGG" id="mbn:Mboo_2369"/>